<feature type="chain" id="PRO_5009581326" description="DUF5666 domain-containing protein" evidence="1">
    <location>
        <begin position="23"/>
        <end position="205"/>
    </location>
</feature>
<evidence type="ECO:0000256" key="1">
    <source>
        <dbReference type="SAM" id="SignalP"/>
    </source>
</evidence>
<dbReference type="Proteomes" id="UP000178570">
    <property type="component" value="Unassembled WGS sequence"/>
</dbReference>
<evidence type="ECO:0008006" key="4">
    <source>
        <dbReference type="Google" id="ProtNLM"/>
    </source>
</evidence>
<keyword evidence="1" id="KW-0732">Signal</keyword>
<evidence type="ECO:0000313" key="2">
    <source>
        <dbReference type="EMBL" id="OGY40060.1"/>
    </source>
</evidence>
<evidence type="ECO:0000313" key="3">
    <source>
        <dbReference type="Proteomes" id="UP000178570"/>
    </source>
</evidence>
<feature type="signal peptide" evidence="1">
    <location>
        <begin position="1"/>
        <end position="22"/>
    </location>
</feature>
<dbReference type="STRING" id="1797529.A2570_01495"/>
<name>A0A1G1XKC6_9BACT</name>
<dbReference type="EMBL" id="MHHY01000011">
    <property type="protein sequence ID" value="OGY40060.1"/>
    <property type="molecule type" value="Genomic_DNA"/>
</dbReference>
<proteinExistence type="predicted"/>
<dbReference type="AlphaFoldDB" id="A0A1G1XKC6"/>
<gene>
    <name evidence="2" type="ORF">A2570_01495</name>
</gene>
<organism evidence="2 3">
    <name type="scientific">Candidatus Brennerbacteria bacterium RIFOXYD1_FULL_41_16</name>
    <dbReference type="NCBI Taxonomy" id="1797529"/>
    <lineage>
        <taxon>Bacteria</taxon>
        <taxon>Candidatus Brenneribacteriota</taxon>
    </lineage>
</organism>
<sequence length="205" mass="22044">MKRLFLFVFIAVLAFGSAIAFADNDNARGQGSGQKAPFKPQEVFEQLKAWEKGFKLPDISEIGEGRAQKSFVISASGNVKITDAEVLSVSGTTFAVKVWGLNIPVRTSSSTSFVVGKLRDWSFSEMKIGDKVDVMGDINEVNGSVEARVINAKISAPRIGNEEVSRLRSVVEGLIRQLQEALRKVGKPLPPGISPVPSASPTPSV</sequence>
<accession>A0A1G1XKC6</accession>
<comment type="caution">
    <text evidence="2">The sequence shown here is derived from an EMBL/GenBank/DDBJ whole genome shotgun (WGS) entry which is preliminary data.</text>
</comment>
<reference evidence="2 3" key="1">
    <citation type="journal article" date="2016" name="Nat. Commun.">
        <title>Thousands of microbial genomes shed light on interconnected biogeochemical processes in an aquifer system.</title>
        <authorList>
            <person name="Anantharaman K."/>
            <person name="Brown C.T."/>
            <person name="Hug L.A."/>
            <person name="Sharon I."/>
            <person name="Castelle C.J."/>
            <person name="Probst A.J."/>
            <person name="Thomas B.C."/>
            <person name="Singh A."/>
            <person name="Wilkins M.J."/>
            <person name="Karaoz U."/>
            <person name="Brodie E.L."/>
            <person name="Williams K.H."/>
            <person name="Hubbard S.S."/>
            <person name="Banfield J.F."/>
        </authorList>
    </citation>
    <scope>NUCLEOTIDE SEQUENCE [LARGE SCALE GENOMIC DNA]</scope>
</reference>
<protein>
    <recommendedName>
        <fullName evidence="4">DUF5666 domain-containing protein</fullName>
    </recommendedName>
</protein>